<feature type="transmembrane region" description="Helical" evidence="12">
    <location>
        <begin position="938"/>
        <end position="957"/>
    </location>
</feature>
<dbReference type="InterPro" id="IPR039421">
    <property type="entry name" value="Type_1_exporter"/>
</dbReference>
<feature type="transmembrane region" description="Helical" evidence="12">
    <location>
        <begin position="56"/>
        <end position="80"/>
    </location>
</feature>
<proteinExistence type="inferred from homology"/>
<keyword evidence="9 12" id="KW-0472">Membrane</keyword>
<feature type="transmembrane region" description="Helical" evidence="12">
    <location>
        <begin position="712"/>
        <end position="736"/>
    </location>
</feature>
<feature type="transmembrane region" description="Helical" evidence="12">
    <location>
        <begin position="183"/>
        <end position="199"/>
    </location>
</feature>
<feature type="transmembrane region" description="Helical" evidence="12">
    <location>
        <begin position="849"/>
        <end position="872"/>
    </location>
</feature>
<evidence type="ECO:0000256" key="6">
    <source>
        <dbReference type="ARBA" id="ARBA00022741"/>
    </source>
</evidence>
<dbReference type="eggNOG" id="KOG0055">
    <property type="taxonomic scope" value="Eukaryota"/>
</dbReference>
<feature type="region of interest" description="Disordered" evidence="11">
    <location>
        <begin position="1"/>
        <end position="36"/>
    </location>
</feature>
<dbReference type="Gene3D" id="3.40.50.300">
    <property type="entry name" value="P-loop containing nucleotide triphosphate hydrolases"/>
    <property type="match status" value="2"/>
</dbReference>
<dbReference type="PANTHER" id="PTHR43394:SF16">
    <property type="entry name" value="ABC TRANSPORTER B FAMILY MEMBER 4-LIKE ISOFORM X1"/>
    <property type="match status" value="1"/>
</dbReference>
<keyword evidence="3" id="KW-0813">Transport</keyword>
<dbReference type="Gene3D" id="1.20.1560.10">
    <property type="entry name" value="ABC transporter type 1, transmembrane domain"/>
    <property type="match status" value="1"/>
</dbReference>
<evidence type="ECO:0008006" key="17">
    <source>
        <dbReference type="Google" id="ProtNLM"/>
    </source>
</evidence>
<organism evidence="15 16">
    <name type="scientific">Eutrema salsugineum</name>
    <name type="common">Saltwater cress</name>
    <name type="synonym">Sisymbrium salsugineum</name>
    <dbReference type="NCBI Taxonomy" id="72664"/>
    <lineage>
        <taxon>Eukaryota</taxon>
        <taxon>Viridiplantae</taxon>
        <taxon>Streptophyta</taxon>
        <taxon>Embryophyta</taxon>
        <taxon>Tracheophyta</taxon>
        <taxon>Spermatophyta</taxon>
        <taxon>Magnoliopsida</taxon>
        <taxon>eudicotyledons</taxon>
        <taxon>Gunneridae</taxon>
        <taxon>Pentapetalae</taxon>
        <taxon>rosids</taxon>
        <taxon>malvids</taxon>
        <taxon>Brassicales</taxon>
        <taxon>Brassicaceae</taxon>
        <taxon>Eutremeae</taxon>
        <taxon>Eutrema</taxon>
    </lineage>
</organism>
<dbReference type="InterPro" id="IPR003439">
    <property type="entry name" value="ABC_transporter-like_ATP-bd"/>
</dbReference>
<feature type="transmembrane region" description="Helical" evidence="12">
    <location>
        <begin position="756"/>
        <end position="779"/>
    </location>
</feature>
<keyword evidence="4 12" id="KW-0812">Transmembrane</keyword>
<dbReference type="PANTHER" id="PTHR43394">
    <property type="entry name" value="ATP-DEPENDENT PERMEASE MDL1, MITOCHONDRIAL"/>
    <property type="match status" value="1"/>
</dbReference>
<dbReference type="InterPro" id="IPR027417">
    <property type="entry name" value="P-loop_NTPase"/>
</dbReference>
<sequence length="1283" mass="137765">MNRDGAGEADSVSHEPSTSKNPKDGEEEETKKEKNDEKAKTVPFYKLFAFADSLDVFLMICGSVGAIGNGVCLPLMTLLFGDLIDSFGTNQNNKDIVEVISKVCLKFVYLGLGTLGAAFLQVACWMITGERQAARIRSMYLKTILRQDIGFFDVETNTGEVVGRMSGDTVLIQDAMGEKVGKFIQLVATFIGGFALAFAKGWLLTLVMLTSIPLLAMAGAAMAIIVTRASSRGQAAYAKAATVVEQTIGSIRTVASFTGEKQAINNYKKFITSAYKQSIQQGFSTGLGLGVMFLVFFSSYALAIWFGGKMIVEKGYTGGAVINVIIIVVAGSMSLGQTSPCLTAFAAGQAAAYKMFETIKRKPLIDAYDENGKVLEDIRGDIELKDVHFSYPARPDEEIFAGFSLFIPSGATAALVGESGSGKSTVISLIERFYDPKSGQVLIDGVNLKEFQLKWIRSKIGLVSQEPVLFSSSIMENISYGKENATVQEIKAAAELANAAKFIDKLPQGLETMVGEHGTQLSGGQKQRIAIARAILKDPRILLLDEATSALDAESERVVQEALDRVMVNRTTVIVAHRLSTVRNADMIAVIHRGKMVEKGSHSELLKDSEGAYSQLIRLQEINKDQTSGSSLRTSNLKKSMEGSVISGGTSSVGNSSRHHSLNILGLTAGLELGGGSSSQRVGQEEAGTISGQEPVQKVSLTRIAALNKTEIPVLLLGTVAAAINGAIFPLFGILISKVIEAFFKPADQLKKDSRFWATIFVALGVTSLIVSPAQTYLFSVAGGKLIRRIRSMCFEKAVHMEVGWFDEPQNSSGTMGARLSADAALIRALVGDALSLAVQNAASAASGLIIAFTASWELALIILVMLPLIGINGYIQVKFLKGFSADAKTKYEDASQVANDAVGSIRTVASFCAEEKVMQMYKKQCEGPIKDGIKQGFISGLGFGFSFFILFCVYATSFYAGARLVEDGKTTFNDVFQVFFALTMAAIGISQSSTFAPDSSKAKVAAASIFGIIDRKSKIDSSDESGTVLENVKGDIELRHLSFTYPARPDIQIFRDLCLTIRAGKTVALVGESGSGKSTVISLLQRFYDPDSGHITLDGVELKKLQLKWLRQKMGLVGQEPVLFNDTIRANIAYGKGSEEGATESEIIAASELANAHKFISSIQQGYDTVVGERGIQLSGGQKQRVAIARAIVKEPKILLLDEATSALDAESERVVQDALDRVMVNRTTVVVAHRLSTIKNADVIAVVKNGVIAEKGTHETLIKIDGGVYASLVQLHMTASN</sequence>
<evidence type="ECO:0000259" key="14">
    <source>
        <dbReference type="PROSITE" id="PS50929"/>
    </source>
</evidence>
<dbReference type="GO" id="GO:0005524">
    <property type="term" value="F:ATP binding"/>
    <property type="evidence" value="ECO:0007669"/>
    <property type="project" value="UniProtKB-KW"/>
</dbReference>
<dbReference type="EMBL" id="KI517683">
    <property type="protein sequence ID" value="ESQ36685.1"/>
    <property type="molecule type" value="Genomic_DNA"/>
</dbReference>
<dbReference type="OMA" id="XAREGRT"/>
<keyword evidence="5" id="KW-0677">Repeat</keyword>
<gene>
    <name evidence="15" type="ORF">EUTSA_v10006577mg</name>
</gene>
<keyword evidence="16" id="KW-1185">Reference proteome</keyword>
<evidence type="ECO:0000259" key="13">
    <source>
        <dbReference type="PROSITE" id="PS50893"/>
    </source>
</evidence>
<feature type="domain" description="ABC transporter" evidence="13">
    <location>
        <begin position="1037"/>
        <end position="1276"/>
    </location>
</feature>
<keyword evidence="6" id="KW-0547">Nucleotide-binding</keyword>
<dbReference type="PROSITE" id="PS50893">
    <property type="entry name" value="ABC_TRANSPORTER_2"/>
    <property type="match status" value="2"/>
</dbReference>
<dbReference type="CDD" id="cd03249">
    <property type="entry name" value="ABC_MTABC3_MDL1_MDL2"/>
    <property type="match status" value="2"/>
</dbReference>
<evidence type="ECO:0000256" key="1">
    <source>
        <dbReference type="ARBA" id="ARBA00004651"/>
    </source>
</evidence>
<dbReference type="SMART" id="SM00382">
    <property type="entry name" value="AAA"/>
    <property type="match status" value="2"/>
</dbReference>
<dbReference type="GO" id="GO:0005886">
    <property type="term" value="C:plasma membrane"/>
    <property type="evidence" value="ECO:0007669"/>
    <property type="project" value="UniProtKB-SubCell"/>
</dbReference>
<dbReference type="SUPFAM" id="SSF90123">
    <property type="entry name" value="ABC transporter transmembrane region"/>
    <property type="match status" value="2"/>
</dbReference>
<dbReference type="GO" id="GO:0016887">
    <property type="term" value="F:ATP hydrolysis activity"/>
    <property type="evidence" value="ECO:0007669"/>
    <property type="project" value="InterPro"/>
</dbReference>
<dbReference type="GO" id="GO:0010329">
    <property type="term" value="F:auxin efflux transmembrane transporter activity"/>
    <property type="evidence" value="ECO:0007669"/>
    <property type="project" value="UniProtKB-ARBA"/>
</dbReference>
<evidence type="ECO:0000256" key="9">
    <source>
        <dbReference type="ARBA" id="ARBA00023136"/>
    </source>
</evidence>
<dbReference type="CDD" id="cd18577">
    <property type="entry name" value="ABC_6TM_Pgp_ABCB1_D1_like"/>
    <property type="match status" value="1"/>
</dbReference>
<dbReference type="CDD" id="cd18578">
    <property type="entry name" value="ABC_6TM_Pgp_ABCB1_D2_like"/>
    <property type="match status" value="1"/>
</dbReference>
<evidence type="ECO:0000256" key="12">
    <source>
        <dbReference type="SAM" id="Phobius"/>
    </source>
</evidence>
<evidence type="ECO:0000256" key="10">
    <source>
        <dbReference type="ARBA" id="ARBA00023180"/>
    </source>
</evidence>
<comment type="similarity">
    <text evidence="2">Belongs to the ABC transporter superfamily. ABCB family. Multidrug resistance exporter (TC 3.A.1.201) subfamily.</text>
</comment>
<feature type="transmembrane region" description="Helical" evidence="12">
    <location>
        <begin position="286"/>
        <end position="308"/>
    </location>
</feature>
<evidence type="ECO:0000256" key="5">
    <source>
        <dbReference type="ARBA" id="ARBA00022737"/>
    </source>
</evidence>
<dbReference type="InterPro" id="IPR017871">
    <property type="entry name" value="ABC_transporter-like_CS"/>
</dbReference>
<dbReference type="PROSITE" id="PS50929">
    <property type="entry name" value="ABC_TM1F"/>
    <property type="match status" value="2"/>
</dbReference>
<accession>V4KFY3</accession>
<name>V4KFY3_EUTSA</name>
<dbReference type="GO" id="GO:0090374">
    <property type="term" value="P:oligopeptide export from mitochondrion"/>
    <property type="evidence" value="ECO:0007669"/>
    <property type="project" value="TreeGrafter"/>
</dbReference>
<dbReference type="GO" id="GO:0015421">
    <property type="term" value="F:ABC-type oligopeptide transporter activity"/>
    <property type="evidence" value="ECO:0007669"/>
    <property type="project" value="TreeGrafter"/>
</dbReference>
<dbReference type="PROSITE" id="PS00211">
    <property type="entry name" value="ABC_TRANSPORTER_1"/>
    <property type="match status" value="2"/>
</dbReference>
<dbReference type="GO" id="GO:0005743">
    <property type="term" value="C:mitochondrial inner membrane"/>
    <property type="evidence" value="ECO:0007669"/>
    <property type="project" value="TreeGrafter"/>
</dbReference>
<dbReference type="SUPFAM" id="SSF52540">
    <property type="entry name" value="P-loop containing nucleoside triphosphate hydrolases"/>
    <property type="match status" value="2"/>
</dbReference>
<keyword evidence="8 12" id="KW-1133">Transmembrane helix</keyword>
<dbReference type="OrthoDB" id="6500128at2759"/>
<dbReference type="InterPro" id="IPR003593">
    <property type="entry name" value="AAA+_ATPase"/>
</dbReference>
<protein>
    <recommendedName>
        <fullName evidence="17">ABC transporter B family member 11</fullName>
    </recommendedName>
</protein>
<feature type="transmembrane region" description="Helical" evidence="12">
    <location>
        <begin position="320"/>
        <end position="353"/>
    </location>
</feature>
<evidence type="ECO:0000256" key="7">
    <source>
        <dbReference type="ARBA" id="ARBA00022840"/>
    </source>
</evidence>
<feature type="transmembrane region" description="Helical" evidence="12">
    <location>
        <begin position="205"/>
        <end position="226"/>
    </location>
</feature>
<dbReference type="FunFam" id="1.20.1560.10:FF:000025">
    <property type="entry name" value="ABC transporter B family member 9"/>
    <property type="match status" value="1"/>
</dbReference>
<evidence type="ECO:0000313" key="15">
    <source>
        <dbReference type="EMBL" id="ESQ36685.1"/>
    </source>
</evidence>
<evidence type="ECO:0000313" key="16">
    <source>
        <dbReference type="Proteomes" id="UP000030689"/>
    </source>
</evidence>
<dbReference type="KEGG" id="eus:EUTSA_v10006577mg"/>
<dbReference type="Proteomes" id="UP000030689">
    <property type="component" value="Unassembled WGS sequence"/>
</dbReference>
<reference evidence="15 16" key="1">
    <citation type="journal article" date="2013" name="Front. Plant Sci.">
        <title>The Reference Genome of the Halophytic Plant Eutrema salsugineum.</title>
        <authorList>
            <person name="Yang R."/>
            <person name="Jarvis D.E."/>
            <person name="Chen H."/>
            <person name="Beilstein M.A."/>
            <person name="Grimwood J."/>
            <person name="Jenkins J."/>
            <person name="Shu S."/>
            <person name="Prochnik S."/>
            <person name="Xin M."/>
            <person name="Ma C."/>
            <person name="Schmutz J."/>
            <person name="Wing R.A."/>
            <person name="Mitchell-Olds T."/>
            <person name="Schumaker K.S."/>
            <person name="Wang X."/>
        </authorList>
    </citation>
    <scope>NUCLEOTIDE SEQUENCE [LARGE SCALE GENOMIC DNA]</scope>
</reference>
<dbReference type="GO" id="GO:0010328">
    <property type="term" value="F:auxin influx transmembrane transporter activity"/>
    <property type="evidence" value="ECO:0007669"/>
    <property type="project" value="UniProtKB-ARBA"/>
</dbReference>
<evidence type="ECO:0000256" key="11">
    <source>
        <dbReference type="SAM" id="MobiDB-lite"/>
    </source>
</evidence>
<feature type="domain" description="ABC transmembrane type-1" evidence="14">
    <location>
        <begin position="716"/>
        <end position="1002"/>
    </location>
</feature>
<dbReference type="FunFam" id="1.20.1560.10:FF:000009">
    <property type="entry name" value="ABC transporter B family member 1"/>
    <property type="match status" value="1"/>
</dbReference>
<evidence type="ECO:0000256" key="2">
    <source>
        <dbReference type="ARBA" id="ARBA00007577"/>
    </source>
</evidence>
<feature type="transmembrane region" description="Helical" evidence="12">
    <location>
        <begin position="107"/>
        <end position="128"/>
    </location>
</feature>
<feature type="domain" description="ABC transporter" evidence="13">
    <location>
        <begin position="382"/>
        <end position="618"/>
    </location>
</feature>
<feature type="domain" description="ABC transmembrane type-1" evidence="14">
    <location>
        <begin position="62"/>
        <end position="347"/>
    </location>
</feature>
<evidence type="ECO:0000256" key="4">
    <source>
        <dbReference type="ARBA" id="ARBA00022692"/>
    </source>
</evidence>
<dbReference type="InterPro" id="IPR011527">
    <property type="entry name" value="ABC1_TM_dom"/>
</dbReference>
<dbReference type="FunFam" id="3.40.50.300:FF:000066">
    <property type="entry name" value="ABC transporter B family member 1"/>
    <property type="match status" value="2"/>
</dbReference>
<evidence type="ECO:0000256" key="3">
    <source>
        <dbReference type="ARBA" id="ARBA00022448"/>
    </source>
</evidence>
<feature type="transmembrane region" description="Helical" evidence="12">
    <location>
        <begin position="977"/>
        <end position="997"/>
    </location>
</feature>
<evidence type="ECO:0000256" key="8">
    <source>
        <dbReference type="ARBA" id="ARBA00022989"/>
    </source>
</evidence>
<dbReference type="FunFam" id="1.20.1560.10:FF:000044">
    <property type="entry name" value="ABC transporter B family member 9"/>
    <property type="match status" value="1"/>
</dbReference>
<feature type="compositionally biased region" description="Basic and acidic residues" evidence="11">
    <location>
        <begin position="21"/>
        <end position="36"/>
    </location>
</feature>
<dbReference type="Pfam" id="PF00664">
    <property type="entry name" value="ABC_membrane"/>
    <property type="match status" value="2"/>
</dbReference>
<keyword evidence="7" id="KW-0067">ATP-binding</keyword>
<dbReference type="Pfam" id="PF00005">
    <property type="entry name" value="ABC_tran"/>
    <property type="match status" value="2"/>
</dbReference>
<dbReference type="InterPro" id="IPR036640">
    <property type="entry name" value="ABC1_TM_sf"/>
</dbReference>
<dbReference type="Gramene" id="ESQ36685">
    <property type="protein sequence ID" value="ESQ36685"/>
    <property type="gene ID" value="EUTSA_v10006577mg"/>
</dbReference>
<keyword evidence="10" id="KW-0325">Glycoprotein</keyword>
<comment type="subcellular location">
    <subcellularLocation>
        <location evidence="1">Cell membrane</location>
        <topology evidence="1">Multi-pass membrane protein</topology>
    </subcellularLocation>
</comment>